<comment type="caution">
    <text evidence="2">The sequence shown here is derived from an EMBL/GenBank/DDBJ whole genome shotgun (WGS) entry which is preliminary data.</text>
</comment>
<name>A0A850CEL4_9ACTN</name>
<evidence type="ECO:0000313" key="2">
    <source>
        <dbReference type="EMBL" id="NUQ90353.1"/>
    </source>
</evidence>
<evidence type="ECO:0000313" key="3">
    <source>
        <dbReference type="Proteomes" id="UP000574690"/>
    </source>
</evidence>
<organism evidence="2 3">
    <name type="scientific">Glycomyces artemisiae</name>
    <dbReference type="NCBI Taxonomy" id="1076443"/>
    <lineage>
        <taxon>Bacteria</taxon>
        <taxon>Bacillati</taxon>
        <taxon>Actinomycetota</taxon>
        <taxon>Actinomycetes</taxon>
        <taxon>Glycomycetales</taxon>
        <taxon>Glycomycetaceae</taxon>
        <taxon>Glycomyces</taxon>
    </lineage>
</organism>
<feature type="non-terminal residue" evidence="2">
    <location>
        <position position="81"/>
    </location>
</feature>
<proteinExistence type="predicted"/>
<gene>
    <name evidence="2" type="ORF">HOQ43_18060</name>
</gene>
<feature type="region of interest" description="Disordered" evidence="1">
    <location>
        <begin position="1"/>
        <end position="23"/>
    </location>
</feature>
<accession>A0A850CEL4</accession>
<sequence length="81" mass="8677">MSDLATSESMAGNVFHGDVSTGEGGTVNAVGGDQHYGDNYYLSVSALKRRIRYAADPARLDRELRLVVPPPGQGRDLASLR</sequence>
<dbReference type="Proteomes" id="UP000574690">
    <property type="component" value="Unassembled WGS sequence"/>
</dbReference>
<dbReference type="EMBL" id="JABFXE010000758">
    <property type="protein sequence ID" value="NUQ90353.1"/>
    <property type="molecule type" value="Genomic_DNA"/>
</dbReference>
<feature type="compositionally biased region" description="Polar residues" evidence="1">
    <location>
        <begin position="1"/>
        <end position="10"/>
    </location>
</feature>
<reference evidence="2 3" key="1">
    <citation type="submission" date="2020-05" db="EMBL/GenBank/DDBJ databases">
        <title>DNA-SIP metagenomic assembled genomes.</title>
        <authorList>
            <person name="Yu J."/>
        </authorList>
    </citation>
    <scope>NUCLEOTIDE SEQUENCE [LARGE SCALE GENOMIC DNA]</scope>
    <source>
        <strain evidence="2">Bin5.27</strain>
    </source>
</reference>
<protein>
    <submittedName>
        <fullName evidence="2">Uncharacterized protein</fullName>
    </submittedName>
</protein>
<evidence type="ECO:0000256" key="1">
    <source>
        <dbReference type="SAM" id="MobiDB-lite"/>
    </source>
</evidence>
<dbReference type="AlphaFoldDB" id="A0A850CEL4"/>